<sequence length="152" mass="17617">MELDATDKKLLNLLQQDCKKTTKAYALELGLSTTAVFERIKRLERNAIITDYVGLVDKKKVQKSFTVYCHIKLVQHTKENVLRFEHQIQQLQEVQECQHISGDYDYIVLVNVANMQEYREFMVNKLTAIDQIGSTQSSFVINQVKKTTAVYI</sequence>
<dbReference type="SUPFAM" id="SSF54909">
    <property type="entry name" value="Dimeric alpha+beta barrel"/>
    <property type="match status" value="1"/>
</dbReference>
<protein>
    <submittedName>
        <fullName evidence="5">AsnC family transcriptional regulator</fullName>
    </submittedName>
</protein>
<reference evidence="5 6" key="1">
    <citation type="submission" date="2016-12" db="EMBL/GenBank/DDBJ databases">
        <authorList>
            <person name="Song W.-J."/>
            <person name="Kurnit D.M."/>
        </authorList>
    </citation>
    <scope>NUCLEOTIDE SEQUENCE [LARGE SCALE GENOMIC DNA]</scope>
    <source>
        <strain evidence="5 6">HSG9</strain>
    </source>
</reference>
<dbReference type="InterPro" id="IPR019887">
    <property type="entry name" value="Tscrpt_reg_AsnC/Lrp_C"/>
</dbReference>
<dbReference type="EMBL" id="MTBC01000003">
    <property type="protein sequence ID" value="OQD43318.1"/>
    <property type="molecule type" value="Genomic_DNA"/>
</dbReference>
<dbReference type="SMART" id="SM00344">
    <property type="entry name" value="HTH_ASNC"/>
    <property type="match status" value="1"/>
</dbReference>
<accession>A0A1V6LT44</accession>
<dbReference type="Pfam" id="PF01037">
    <property type="entry name" value="AsnC_trans_reg"/>
    <property type="match status" value="1"/>
</dbReference>
<dbReference type="InterPro" id="IPR036388">
    <property type="entry name" value="WH-like_DNA-bd_sf"/>
</dbReference>
<dbReference type="PRINTS" id="PR00033">
    <property type="entry name" value="HTHASNC"/>
</dbReference>
<evidence type="ECO:0000313" key="6">
    <source>
        <dbReference type="Proteomes" id="UP000191680"/>
    </source>
</evidence>
<dbReference type="Pfam" id="PF13404">
    <property type="entry name" value="HTH_AsnC-type"/>
    <property type="match status" value="1"/>
</dbReference>
<evidence type="ECO:0000256" key="3">
    <source>
        <dbReference type="ARBA" id="ARBA00023163"/>
    </source>
</evidence>
<dbReference type="InterPro" id="IPR000485">
    <property type="entry name" value="AsnC-type_HTH_dom"/>
</dbReference>
<dbReference type="RefSeq" id="WP_080318432.1">
    <property type="nucleotide sequence ID" value="NZ_MTBC01000003.1"/>
</dbReference>
<dbReference type="PANTHER" id="PTHR30154">
    <property type="entry name" value="LEUCINE-RESPONSIVE REGULATORY PROTEIN"/>
    <property type="match status" value="1"/>
</dbReference>
<keyword evidence="3" id="KW-0804">Transcription</keyword>
<organism evidence="5 6">
    <name type="scientific">Croceivirga radicis</name>
    <dbReference type="NCBI Taxonomy" id="1929488"/>
    <lineage>
        <taxon>Bacteria</taxon>
        <taxon>Pseudomonadati</taxon>
        <taxon>Bacteroidota</taxon>
        <taxon>Flavobacteriia</taxon>
        <taxon>Flavobacteriales</taxon>
        <taxon>Flavobacteriaceae</taxon>
        <taxon>Croceivirga</taxon>
    </lineage>
</organism>
<feature type="domain" description="HTH asnC-type" evidence="4">
    <location>
        <begin position="3"/>
        <end position="66"/>
    </location>
</feature>
<dbReference type="PROSITE" id="PS50956">
    <property type="entry name" value="HTH_ASNC_2"/>
    <property type="match status" value="1"/>
</dbReference>
<dbReference type="AlphaFoldDB" id="A0A1V6LT44"/>
<evidence type="ECO:0000313" key="5">
    <source>
        <dbReference type="EMBL" id="OQD43318.1"/>
    </source>
</evidence>
<evidence type="ECO:0000256" key="2">
    <source>
        <dbReference type="ARBA" id="ARBA00023125"/>
    </source>
</evidence>
<dbReference type="Gene3D" id="1.10.10.10">
    <property type="entry name" value="Winged helix-like DNA-binding domain superfamily/Winged helix DNA-binding domain"/>
    <property type="match status" value="1"/>
</dbReference>
<comment type="caution">
    <text evidence="5">The sequence shown here is derived from an EMBL/GenBank/DDBJ whole genome shotgun (WGS) entry which is preliminary data.</text>
</comment>
<dbReference type="GO" id="GO:0043565">
    <property type="term" value="F:sequence-specific DNA binding"/>
    <property type="evidence" value="ECO:0007669"/>
    <property type="project" value="InterPro"/>
</dbReference>
<dbReference type="Proteomes" id="UP000191680">
    <property type="component" value="Unassembled WGS sequence"/>
</dbReference>
<keyword evidence="6" id="KW-1185">Reference proteome</keyword>
<dbReference type="InterPro" id="IPR036390">
    <property type="entry name" value="WH_DNA-bd_sf"/>
</dbReference>
<keyword evidence="2" id="KW-0238">DNA-binding</keyword>
<dbReference type="InterPro" id="IPR011008">
    <property type="entry name" value="Dimeric_a/b-barrel"/>
</dbReference>
<dbReference type="PANTHER" id="PTHR30154:SF34">
    <property type="entry name" value="TRANSCRIPTIONAL REGULATOR AZLB"/>
    <property type="match status" value="1"/>
</dbReference>
<evidence type="ECO:0000259" key="4">
    <source>
        <dbReference type="PROSITE" id="PS50956"/>
    </source>
</evidence>
<name>A0A1V6LT44_9FLAO</name>
<dbReference type="GO" id="GO:0005829">
    <property type="term" value="C:cytosol"/>
    <property type="evidence" value="ECO:0007669"/>
    <property type="project" value="TreeGrafter"/>
</dbReference>
<evidence type="ECO:0000256" key="1">
    <source>
        <dbReference type="ARBA" id="ARBA00023015"/>
    </source>
</evidence>
<dbReference type="SUPFAM" id="SSF46785">
    <property type="entry name" value="Winged helix' DNA-binding domain"/>
    <property type="match status" value="1"/>
</dbReference>
<dbReference type="GO" id="GO:0043200">
    <property type="term" value="P:response to amino acid"/>
    <property type="evidence" value="ECO:0007669"/>
    <property type="project" value="TreeGrafter"/>
</dbReference>
<keyword evidence="1" id="KW-0805">Transcription regulation</keyword>
<gene>
    <name evidence="5" type="ORF">BUL40_05635</name>
</gene>
<proteinExistence type="predicted"/>
<dbReference type="InterPro" id="IPR019888">
    <property type="entry name" value="Tscrpt_reg_AsnC-like"/>
</dbReference>
<dbReference type="Gene3D" id="3.30.70.920">
    <property type="match status" value="1"/>
</dbReference>
<dbReference type="OrthoDB" id="9800326at2"/>